<dbReference type="Pfam" id="PF17921">
    <property type="entry name" value="Integrase_H2C2"/>
    <property type="match status" value="1"/>
</dbReference>
<dbReference type="InterPro" id="IPR001584">
    <property type="entry name" value="Integrase_cat-core"/>
</dbReference>
<dbReference type="InterPro" id="IPR036397">
    <property type="entry name" value="RNaseH_sf"/>
</dbReference>
<feature type="domain" description="Integrase catalytic" evidence="1">
    <location>
        <begin position="266"/>
        <end position="452"/>
    </location>
</feature>
<sequence length="568" mass="65131">MDDWTWMKSKDEWPKLDIDLQVIPGADPEIKRDLTVNAVVKDTSNAMSLLIHHYSSWRRLHVAVAWLLKIKEILVLLGHRRKELCASADHSMDTPDSQRQVESQMQSFKATLKGQSLMPQDVTRAELSIIQYVQHQQFKDEIASLQSGVKTISKDSPLYRLDPVMDGEILRVGGRLSKASLPVESKRPAILSKDLHVSTLILRHIHQQLGHSGRNYMLSSLMRKYWIIKANSAARKVISDCVVCRRNRGRLLEQKMADLPVERVLPDEAPFTHVGIDYFGPIEVKRGRVLLKRYRVLFTCMTSRAVHLEIAYTLDTDSCINSLRRFICRRGPISTLRSDNGTNFVGASRELKESLNALNYDKIQRAFLQDGIEWRFNIPSASHQGGVWERLIRSVRSVLNSVLKQQTLDDEGLQTIFCEVEAILNDRPITKASDDPNDLEALTPNHILLLKSKPVMPPGLFDRNDLYVRKRWKQIQYMAELFWKRWVSEYLPLMQQRQKWTALRRNLVPGDVVLVADATAPRGSWRMGKVLEVRSDVNGHVRSVRLQTKTCVLERPVTKLCLLLEAAL</sequence>
<keyword evidence="3" id="KW-1185">Reference proteome</keyword>
<proteinExistence type="predicted"/>
<dbReference type="InterPro" id="IPR040676">
    <property type="entry name" value="DUF5641"/>
</dbReference>
<dbReference type="InterPro" id="IPR012337">
    <property type="entry name" value="RNaseH-like_sf"/>
</dbReference>
<dbReference type="AlphaFoldDB" id="A0AA47P7M7"/>
<dbReference type="PROSITE" id="PS50994">
    <property type="entry name" value="INTEGRASE"/>
    <property type="match status" value="1"/>
</dbReference>
<name>A0AA47P7M7_MERPO</name>
<dbReference type="Gene3D" id="1.10.340.70">
    <property type="match status" value="1"/>
</dbReference>
<accession>A0AA47P7M7</accession>
<dbReference type="PANTHER" id="PTHR47331">
    <property type="entry name" value="PHD-TYPE DOMAIN-CONTAINING PROTEIN"/>
    <property type="match status" value="1"/>
</dbReference>
<evidence type="ECO:0000313" key="2">
    <source>
        <dbReference type="EMBL" id="KAK0154146.1"/>
    </source>
</evidence>
<evidence type="ECO:0000313" key="3">
    <source>
        <dbReference type="Proteomes" id="UP001174136"/>
    </source>
</evidence>
<reference evidence="2" key="1">
    <citation type="journal article" date="2023" name="Front. Mar. Sci.">
        <title>A new Merluccius polli reference genome to investigate the effects of global change in West African waters.</title>
        <authorList>
            <person name="Mateo J.L."/>
            <person name="Blanco-Fernandez C."/>
            <person name="Garcia-Vazquez E."/>
            <person name="Machado-Schiaffino G."/>
        </authorList>
    </citation>
    <scope>NUCLEOTIDE SEQUENCE</scope>
    <source>
        <strain evidence="2">C29</strain>
        <tissue evidence="2">Fin</tissue>
    </source>
</reference>
<dbReference type="EMBL" id="JAOPHQ010000581">
    <property type="protein sequence ID" value="KAK0154146.1"/>
    <property type="molecule type" value="Genomic_DNA"/>
</dbReference>
<dbReference type="GO" id="GO:0015074">
    <property type="term" value="P:DNA integration"/>
    <property type="evidence" value="ECO:0007669"/>
    <property type="project" value="InterPro"/>
</dbReference>
<dbReference type="InterPro" id="IPR041588">
    <property type="entry name" value="Integrase_H2C2"/>
</dbReference>
<dbReference type="Gene3D" id="3.30.420.10">
    <property type="entry name" value="Ribonuclease H-like superfamily/Ribonuclease H"/>
    <property type="match status" value="1"/>
</dbReference>
<dbReference type="SUPFAM" id="SSF53098">
    <property type="entry name" value="Ribonuclease H-like"/>
    <property type="match status" value="1"/>
</dbReference>
<protein>
    <recommendedName>
        <fullName evidence="1">Integrase catalytic domain-containing protein</fullName>
    </recommendedName>
</protein>
<gene>
    <name evidence="2" type="ORF">N1851_003770</name>
</gene>
<organism evidence="2 3">
    <name type="scientific">Merluccius polli</name>
    <name type="common">Benguela hake</name>
    <name type="synonym">Merluccius cadenati</name>
    <dbReference type="NCBI Taxonomy" id="89951"/>
    <lineage>
        <taxon>Eukaryota</taxon>
        <taxon>Metazoa</taxon>
        <taxon>Chordata</taxon>
        <taxon>Craniata</taxon>
        <taxon>Vertebrata</taxon>
        <taxon>Euteleostomi</taxon>
        <taxon>Actinopterygii</taxon>
        <taxon>Neopterygii</taxon>
        <taxon>Teleostei</taxon>
        <taxon>Neoteleostei</taxon>
        <taxon>Acanthomorphata</taxon>
        <taxon>Zeiogadaria</taxon>
        <taxon>Gadariae</taxon>
        <taxon>Gadiformes</taxon>
        <taxon>Gadoidei</taxon>
        <taxon>Merlucciidae</taxon>
        <taxon>Merluccius</taxon>
    </lineage>
</organism>
<dbReference type="Pfam" id="PF18701">
    <property type="entry name" value="DUF5641"/>
    <property type="match status" value="1"/>
</dbReference>
<comment type="caution">
    <text evidence="2">The sequence shown here is derived from an EMBL/GenBank/DDBJ whole genome shotgun (WGS) entry which is preliminary data.</text>
</comment>
<dbReference type="GO" id="GO:0003676">
    <property type="term" value="F:nucleic acid binding"/>
    <property type="evidence" value="ECO:0007669"/>
    <property type="project" value="InterPro"/>
</dbReference>
<evidence type="ECO:0000259" key="1">
    <source>
        <dbReference type="PROSITE" id="PS50994"/>
    </source>
</evidence>
<dbReference type="Proteomes" id="UP001174136">
    <property type="component" value="Unassembled WGS sequence"/>
</dbReference>
<dbReference type="PANTHER" id="PTHR47331:SF1">
    <property type="entry name" value="GAG-LIKE PROTEIN"/>
    <property type="match status" value="1"/>
</dbReference>